<dbReference type="Proteomes" id="UP001221838">
    <property type="component" value="Unassembled WGS sequence"/>
</dbReference>
<protein>
    <submittedName>
        <fullName evidence="8">PHB depolymerase family esterase</fullName>
    </submittedName>
</protein>
<evidence type="ECO:0000256" key="5">
    <source>
        <dbReference type="ARBA" id="ARBA00022801"/>
    </source>
</evidence>
<comment type="caution">
    <text evidence="8">The sequence shown here is derived from an EMBL/GenBank/DDBJ whole genome shotgun (WGS) entry which is preliminary data.</text>
</comment>
<dbReference type="InterPro" id="IPR043595">
    <property type="entry name" value="FaeB/C/D"/>
</dbReference>
<dbReference type="RefSeq" id="WP_272138356.1">
    <property type="nucleotide sequence ID" value="NZ_JAQNDM010000002.1"/>
</dbReference>
<dbReference type="PANTHER" id="PTHR38050:SF2">
    <property type="entry name" value="FERULOYL ESTERASE C-RELATED"/>
    <property type="match status" value="1"/>
</dbReference>
<evidence type="ECO:0000256" key="4">
    <source>
        <dbReference type="ARBA" id="ARBA00022729"/>
    </source>
</evidence>
<dbReference type="InterPro" id="IPR029058">
    <property type="entry name" value="AB_hydrolase_fold"/>
</dbReference>
<keyword evidence="5" id="KW-0378">Hydrolase</keyword>
<dbReference type="PANTHER" id="PTHR38050">
    <property type="match status" value="1"/>
</dbReference>
<keyword evidence="2" id="KW-0964">Secreted</keyword>
<keyword evidence="6" id="KW-0119">Carbohydrate metabolism</keyword>
<evidence type="ECO:0000256" key="7">
    <source>
        <dbReference type="ARBA" id="ARBA00023326"/>
    </source>
</evidence>
<gene>
    <name evidence="8" type="ORF">POL68_14285</name>
</gene>
<evidence type="ECO:0000256" key="6">
    <source>
        <dbReference type="ARBA" id="ARBA00023277"/>
    </source>
</evidence>
<accession>A0ABT5DBE0</accession>
<evidence type="ECO:0000256" key="1">
    <source>
        <dbReference type="ARBA" id="ARBA00004613"/>
    </source>
</evidence>
<dbReference type="SUPFAM" id="SSF53474">
    <property type="entry name" value="alpha/beta-Hydrolases"/>
    <property type="match status" value="1"/>
</dbReference>
<name>A0ABT5DBE0_9BACT</name>
<proteinExistence type="predicted"/>
<evidence type="ECO:0000256" key="2">
    <source>
        <dbReference type="ARBA" id="ARBA00022525"/>
    </source>
</evidence>
<keyword evidence="9" id="KW-1185">Reference proteome</keyword>
<evidence type="ECO:0000313" key="8">
    <source>
        <dbReference type="EMBL" id="MDC0709636.1"/>
    </source>
</evidence>
<dbReference type="EMBL" id="JAQNDM010000002">
    <property type="protein sequence ID" value="MDC0709636.1"/>
    <property type="molecule type" value="Genomic_DNA"/>
</dbReference>
<keyword evidence="3" id="KW-0858">Xylan degradation</keyword>
<keyword evidence="4" id="KW-0732">Signal</keyword>
<evidence type="ECO:0000313" key="9">
    <source>
        <dbReference type="Proteomes" id="UP001221838"/>
    </source>
</evidence>
<comment type="subcellular location">
    <subcellularLocation>
        <location evidence="1">Secreted</location>
    </subcellularLocation>
</comment>
<keyword evidence="7" id="KW-0624">Polysaccharide degradation</keyword>
<dbReference type="Gene3D" id="3.40.50.1820">
    <property type="entry name" value="alpha/beta hydrolase"/>
    <property type="match status" value="1"/>
</dbReference>
<sequence>MTYVSETRRIDSGGISRSFLLVHPASATAGQPLPIVFALHGDGGNGAGIRADLALESAATTGAIFVYPDAPNGLFEYYTDTGRTREAQFVRDVIGLAVDELPADASRVFVTGMSGGATMANALGCRLGPRVIRGLGIHSGTLYPVNDGNGVPDFTYIGTGGVSCPLPETLFIWGKADNLEGTSFADGESVRDNYLATQACQETSQAWSVTPCVSYNGCGRAVVWCPVEGLGHAVWRQAGPALWRFFDGLR</sequence>
<reference evidence="8 9" key="1">
    <citation type="submission" date="2022-11" db="EMBL/GenBank/DDBJ databases">
        <title>Minimal conservation of predation-associated metabolite biosynthetic gene clusters underscores biosynthetic potential of Myxococcota including descriptions for ten novel species: Archangium lansinium sp. nov., Myxococcus landrumus sp. nov., Nannocystis bai.</title>
        <authorList>
            <person name="Ahearne A."/>
            <person name="Stevens C."/>
            <person name="Dowd S."/>
        </authorList>
    </citation>
    <scope>NUCLEOTIDE SEQUENCE [LARGE SCALE GENOMIC DNA]</scope>
    <source>
        <strain evidence="8 9">NCWAL01</strain>
    </source>
</reference>
<evidence type="ECO:0000256" key="3">
    <source>
        <dbReference type="ARBA" id="ARBA00022651"/>
    </source>
</evidence>
<organism evidence="8 9">
    <name type="scientific">Stigmatella ashevillensis</name>
    <dbReference type="NCBI Taxonomy" id="2995309"/>
    <lineage>
        <taxon>Bacteria</taxon>
        <taxon>Pseudomonadati</taxon>
        <taxon>Myxococcota</taxon>
        <taxon>Myxococcia</taxon>
        <taxon>Myxococcales</taxon>
        <taxon>Cystobacterineae</taxon>
        <taxon>Archangiaceae</taxon>
        <taxon>Stigmatella</taxon>
    </lineage>
</organism>